<evidence type="ECO:0000256" key="1">
    <source>
        <dbReference type="SAM" id="MobiDB-lite"/>
    </source>
</evidence>
<feature type="compositionally biased region" description="Low complexity" evidence="1">
    <location>
        <begin position="51"/>
        <end position="66"/>
    </location>
</feature>
<feature type="region of interest" description="Disordered" evidence="1">
    <location>
        <begin position="99"/>
        <end position="128"/>
    </location>
</feature>
<keyword evidence="3" id="KW-1185">Reference proteome</keyword>
<proteinExistence type="predicted"/>
<name>A0A3S5FD99_9PLAT</name>
<feature type="region of interest" description="Disordered" evidence="1">
    <location>
        <begin position="1"/>
        <end position="77"/>
    </location>
</feature>
<evidence type="ECO:0000313" key="3">
    <source>
        <dbReference type="Proteomes" id="UP000784294"/>
    </source>
</evidence>
<feature type="compositionally biased region" description="Low complexity" evidence="1">
    <location>
        <begin position="112"/>
        <end position="123"/>
    </location>
</feature>
<comment type="caution">
    <text evidence="2">The sequence shown here is derived from an EMBL/GenBank/DDBJ whole genome shotgun (WGS) entry which is preliminary data.</text>
</comment>
<gene>
    <name evidence="2" type="ORF">PXEA_LOCUS10966</name>
</gene>
<organism evidence="2 3">
    <name type="scientific">Protopolystoma xenopodis</name>
    <dbReference type="NCBI Taxonomy" id="117903"/>
    <lineage>
        <taxon>Eukaryota</taxon>
        <taxon>Metazoa</taxon>
        <taxon>Spiralia</taxon>
        <taxon>Lophotrochozoa</taxon>
        <taxon>Platyhelminthes</taxon>
        <taxon>Monogenea</taxon>
        <taxon>Polyopisthocotylea</taxon>
        <taxon>Polystomatidea</taxon>
        <taxon>Polystomatidae</taxon>
        <taxon>Protopolystoma</taxon>
    </lineage>
</organism>
<dbReference type="Proteomes" id="UP000784294">
    <property type="component" value="Unassembled WGS sequence"/>
</dbReference>
<sequence length="167" mass="17995">MTSLRQRITKGKNTPNEKDSSDSTPVQNISELVIVKQSEGLIKPSRNPRLNSRQSSRDSGTSSNDGPTQPLMPLHQRGCSVPAISLLASHRLISSQPVTPQVQAIVRDRSASPRPESSAAGPSRLREPDCAAAYDLTSLYTSSDRQPMGSESTNESLAVKELVSISK</sequence>
<feature type="compositionally biased region" description="Polar residues" evidence="1">
    <location>
        <begin position="1"/>
        <end position="14"/>
    </location>
</feature>
<dbReference type="AlphaFoldDB" id="A0A3S5FD99"/>
<protein>
    <submittedName>
        <fullName evidence="2">Uncharacterized protein</fullName>
    </submittedName>
</protein>
<evidence type="ECO:0000313" key="2">
    <source>
        <dbReference type="EMBL" id="VEL17526.1"/>
    </source>
</evidence>
<dbReference type="EMBL" id="CAAALY010033020">
    <property type="protein sequence ID" value="VEL17526.1"/>
    <property type="molecule type" value="Genomic_DNA"/>
</dbReference>
<accession>A0A3S5FD99</accession>
<reference evidence="2" key="1">
    <citation type="submission" date="2018-11" db="EMBL/GenBank/DDBJ databases">
        <authorList>
            <consortium name="Pathogen Informatics"/>
        </authorList>
    </citation>
    <scope>NUCLEOTIDE SEQUENCE</scope>
</reference>